<sequence length="73" mass="8181">MTGGFLAFKAFHRAPFLISLKIIIALIFIVALEYGFAKKNHKNLDQKTFKILIFIFVILILVGLLAAGGRPFM</sequence>
<gene>
    <name evidence="6" type="ORF">FD06_GL001072</name>
</gene>
<evidence type="ECO:0000313" key="7">
    <source>
        <dbReference type="Proteomes" id="UP000052012"/>
    </source>
</evidence>
<evidence type="ECO:0000256" key="3">
    <source>
        <dbReference type="ARBA" id="ARBA00022989"/>
    </source>
</evidence>
<accession>A0A0R2ART6</accession>
<keyword evidence="2 5" id="KW-0812">Transmembrane</keyword>
<dbReference type="EMBL" id="AYYQ01000003">
    <property type="protein sequence ID" value="KRM69584.1"/>
    <property type="molecule type" value="Genomic_DNA"/>
</dbReference>
<keyword evidence="1" id="KW-1003">Cell membrane</keyword>
<protein>
    <submittedName>
        <fullName evidence="6">Uncharacterized protein</fullName>
    </submittedName>
</protein>
<dbReference type="AlphaFoldDB" id="A0A0R2ART6"/>
<evidence type="ECO:0000313" key="6">
    <source>
        <dbReference type="EMBL" id="KRM69584.1"/>
    </source>
</evidence>
<evidence type="ECO:0000256" key="2">
    <source>
        <dbReference type="ARBA" id="ARBA00022692"/>
    </source>
</evidence>
<dbReference type="Pfam" id="PF07457">
    <property type="entry name" value="DUF1516"/>
    <property type="match status" value="1"/>
</dbReference>
<reference evidence="6 7" key="1">
    <citation type="journal article" date="2015" name="Genome Announc.">
        <title>Expanding the biotechnology potential of lactobacilli through comparative genomics of 213 strains and associated genera.</title>
        <authorList>
            <person name="Sun Z."/>
            <person name="Harris H.M."/>
            <person name="McCann A."/>
            <person name="Guo C."/>
            <person name="Argimon S."/>
            <person name="Zhang W."/>
            <person name="Yang X."/>
            <person name="Jeffery I.B."/>
            <person name="Cooney J.C."/>
            <person name="Kagawa T.F."/>
            <person name="Liu W."/>
            <person name="Song Y."/>
            <person name="Salvetti E."/>
            <person name="Wrobel A."/>
            <person name="Rasinkangas P."/>
            <person name="Parkhill J."/>
            <person name="Rea M.C."/>
            <person name="O'Sullivan O."/>
            <person name="Ritari J."/>
            <person name="Douillard F.P."/>
            <person name="Paul Ross R."/>
            <person name="Yang R."/>
            <person name="Briner A.E."/>
            <person name="Felis G.E."/>
            <person name="de Vos W.M."/>
            <person name="Barrangou R."/>
            <person name="Klaenhammer T.R."/>
            <person name="Caufield P.W."/>
            <person name="Cui Y."/>
            <person name="Zhang H."/>
            <person name="O'Toole P.W."/>
        </authorList>
    </citation>
    <scope>NUCLEOTIDE SEQUENCE [LARGE SCALE GENOMIC DNA]</scope>
    <source>
        <strain evidence="6 7">DSM 23829</strain>
    </source>
</reference>
<dbReference type="InterPro" id="IPR010899">
    <property type="entry name" value="UPF0344"/>
</dbReference>
<organism evidence="6 7">
    <name type="scientific">Apilactobacillus ozensis DSM 23829 = JCM 17196</name>
    <dbReference type="NCBI Taxonomy" id="1423781"/>
    <lineage>
        <taxon>Bacteria</taxon>
        <taxon>Bacillati</taxon>
        <taxon>Bacillota</taxon>
        <taxon>Bacilli</taxon>
        <taxon>Lactobacillales</taxon>
        <taxon>Lactobacillaceae</taxon>
        <taxon>Apilactobacillus</taxon>
    </lineage>
</organism>
<dbReference type="PATRIC" id="fig|1423781.4.peg.1112"/>
<comment type="caution">
    <text evidence="6">The sequence shown here is derived from an EMBL/GenBank/DDBJ whole genome shotgun (WGS) entry which is preliminary data.</text>
</comment>
<keyword evidence="3 5" id="KW-1133">Transmembrane helix</keyword>
<evidence type="ECO:0000256" key="1">
    <source>
        <dbReference type="ARBA" id="ARBA00022475"/>
    </source>
</evidence>
<feature type="transmembrane region" description="Helical" evidence="5">
    <location>
        <begin position="16"/>
        <end position="37"/>
    </location>
</feature>
<name>A0A0R2ART6_9LACO</name>
<keyword evidence="4 5" id="KW-0472">Membrane</keyword>
<dbReference type="Proteomes" id="UP000052012">
    <property type="component" value="Unassembled WGS sequence"/>
</dbReference>
<feature type="transmembrane region" description="Helical" evidence="5">
    <location>
        <begin position="49"/>
        <end position="68"/>
    </location>
</feature>
<evidence type="ECO:0000256" key="5">
    <source>
        <dbReference type="SAM" id="Phobius"/>
    </source>
</evidence>
<keyword evidence="7" id="KW-1185">Reference proteome</keyword>
<proteinExistence type="predicted"/>
<evidence type="ECO:0000256" key="4">
    <source>
        <dbReference type="ARBA" id="ARBA00023136"/>
    </source>
</evidence>